<feature type="transmembrane region" description="Helical" evidence="12">
    <location>
        <begin position="367"/>
        <end position="384"/>
    </location>
</feature>
<accession>A0ABD0L1M8</accession>
<evidence type="ECO:0000256" key="3">
    <source>
        <dbReference type="ARBA" id="ARBA00022475"/>
    </source>
</evidence>
<comment type="caution">
    <text evidence="15">The sequence shown here is derived from an EMBL/GenBank/DDBJ whole genome shotgun (WGS) entry which is preliminary data.</text>
</comment>
<evidence type="ECO:0000256" key="2">
    <source>
        <dbReference type="ARBA" id="ARBA00022448"/>
    </source>
</evidence>
<dbReference type="EMBL" id="JACVVK020000094">
    <property type="protein sequence ID" value="KAK7493309.1"/>
    <property type="molecule type" value="Genomic_DNA"/>
</dbReference>
<dbReference type="GO" id="GO:0050906">
    <property type="term" value="P:detection of stimulus involved in sensory perception"/>
    <property type="evidence" value="ECO:0007669"/>
    <property type="project" value="UniProtKB-ARBA"/>
</dbReference>
<dbReference type="AlphaFoldDB" id="A0ABD0L1M8"/>
<organism evidence="15 16">
    <name type="scientific">Batillaria attramentaria</name>
    <dbReference type="NCBI Taxonomy" id="370345"/>
    <lineage>
        <taxon>Eukaryota</taxon>
        <taxon>Metazoa</taxon>
        <taxon>Spiralia</taxon>
        <taxon>Lophotrochozoa</taxon>
        <taxon>Mollusca</taxon>
        <taxon>Gastropoda</taxon>
        <taxon>Caenogastropoda</taxon>
        <taxon>Sorbeoconcha</taxon>
        <taxon>Cerithioidea</taxon>
        <taxon>Batillariidae</taxon>
        <taxon>Batillaria</taxon>
    </lineage>
</organism>
<keyword evidence="11" id="KW-0407">Ion channel</keyword>
<dbReference type="Proteomes" id="UP001519460">
    <property type="component" value="Unassembled WGS sequence"/>
</dbReference>
<keyword evidence="5 12" id="KW-1133">Transmembrane helix</keyword>
<evidence type="ECO:0000256" key="12">
    <source>
        <dbReference type="SAM" id="Phobius"/>
    </source>
</evidence>
<keyword evidence="9" id="KW-0325">Glycoprotein</keyword>
<dbReference type="GO" id="GO:0034220">
    <property type="term" value="P:monoatomic ion transmembrane transport"/>
    <property type="evidence" value="ECO:0007669"/>
    <property type="project" value="UniProtKB-KW"/>
</dbReference>
<feature type="domain" description="Ionotropic glutamate receptor C-terminal" evidence="13">
    <location>
        <begin position="201"/>
        <end position="542"/>
    </location>
</feature>
<evidence type="ECO:0000256" key="10">
    <source>
        <dbReference type="ARBA" id="ARBA00023286"/>
    </source>
</evidence>
<feature type="domain" description="Ionotropic glutamate receptor L-glutamate and glycine-binding" evidence="14">
    <location>
        <begin position="211"/>
        <end position="271"/>
    </location>
</feature>
<dbReference type="SUPFAM" id="SSF53850">
    <property type="entry name" value="Periplasmic binding protein-like II"/>
    <property type="match status" value="1"/>
</dbReference>
<reference evidence="15 16" key="1">
    <citation type="journal article" date="2023" name="Sci. Data">
        <title>Genome assembly of the Korean intertidal mud-creeper Batillaria attramentaria.</title>
        <authorList>
            <person name="Patra A.K."/>
            <person name="Ho P.T."/>
            <person name="Jun S."/>
            <person name="Lee S.J."/>
            <person name="Kim Y."/>
            <person name="Won Y.J."/>
        </authorList>
    </citation>
    <scope>NUCLEOTIDE SEQUENCE [LARGE SCALE GENOMIC DNA]</scope>
    <source>
        <strain evidence="15">Wonlab-2016</strain>
    </source>
</reference>
<dbReference type="Gene3D" id="1.10.287.70">
    <property type="match status" value="1"/>
</dbReference>
<evidence type="ECO:0000313" key="16">
    <source>
        <dbReference type="Proteomes" id="UP001519460"/>
    </source>
</evidence>
<keyword evidence="7 12" id="KW-0472">Membrane</keyword>
<keyword evidence="10" id="KW-1071">Ligand-gated ion channel</keyword>
<dbReference type="InterPro" id="IPR052192">
    <property type="entry name" value="Insect_Ionotropic_Sensory_Rcpt"/>
</dbReference>
<keyword evidence="6" id="KW-0406">Ion transport</keyword>
<sequence length="595" mass="65857">MLIISDPVSADKDRTACGNGLSYTHSRDSVSVLTADLLDTLEWKVVTVINAHQNHSGVLELDLLLSKLHLRGVQTLVLENRQQLNETLLPTISDAGGFLVLGSFKAVARLANETDGLTKLFHDEWVTVIDKKNVFKLEHSIRNFENVVIIAEEQNHVSLWTLLRSGDVSHVSFVTSLAGDLPKVTRPQILPNPSYRLGGRTLKVAFREVGYQVFSVNKNGTKVYQGILIDLLHELCLRLNFTYVIVEAPDNNYGKLLDNGQWNGLIGMLTRKEIDIAVTGFRLTSQRAAVVDPSAAYSYDDSRIVFRKPQRGAVTNTWSFFFRSFQAGVFTVIGASFMAVLALLLLCEASHYWWISDHQRAPKGRDLLVLLIVDGVEILLAGLVNRPSREPASRAGHWLVCAWLLLGVVLASVYSSKLTATLTVTEQGLPFSTMAELVYKQFYKGVLEFAESDPSVLSPVNAAHKQKVFAGNYAVLLGSTKTYEKWHEENCEIAMTKGVGMKKTEVFYLQKGSPHTSLISSEIERIVEAGLVSHWTEKWSQKTGGQCGDDEEEPQRAIRLSEVQTAFYLAGAGVGLAVLTLGLECLVRRELGSAH</sequence>
<gene>
    <name evidence="15" type="ORF">BaRGS_00015435</name>
</gene>
<dbReference type="PANTHER" id="PTHR42643">
    <property type="entry name" value="IONOTROPIC RECEPTOR 20A-RELATED"/>
    <property type="match status" value="1"/>
</dbReference>
<feature type="transmembrane region" description="Helical" evidence="12">
    <location>
        <begin position="396"/>
        <end position="414"/>
    </location>
</feature>
<dbReference type="InterPro" id="IPR019594">
    <property type="entry name" value="Glu/Gly-bd"/>
</dbReference>
<dbReference type="Pfam" id="PF10613">
    <property type="entry name" value="Lig_chan-Glu_bd"/>
    <property type="match status" value="1"/>
</dbReference>
<evidence type="ECO:0000256" key="11">
    <source>
        <dbReference type="ARBA" id="ARBA00023303"/>
    </source>
</evidence>
<keyword evidence="4 12" id="KW-0812">Transmembrane</keyword>
<evidence type="ECO:0000256" key="5">
    <source>
        <dbReference type="ARBA" id="ARBA00022989"/>
    </source>
</evidence>
<dbReference type="InterPro" id="IPR001320">
    <property type="entry name" value="Iontro_rcpt_C"/>
</dbReference>
<evidence type="ECO:0000256" key="4">
    <source>
        <dbReference type="ARBA" id="ARBA00022692"/>
    </source>
</evidence>
<keyword evidence="2" id="KW-0813">Transport</keyword>
<dbReference type="SMART" id="SM00079">
    <property type="entry name" value="PBPe"/>
    <property type="match status" value="1"/>
</dbReference>
<evidence type="ECO:0000313" key="15">
    <source>
        <dbReference type="EMBL" id="KAK7493309.1"/>
    </source>
</evidence>
<evidence type="ECO:0000256" key="9">
    <source>
        <dbReference type="ARBA" id="ARBA00023180"/>
    </source>
</evidence>
<feature type="transmembrane region" description="Helical" evidence="12">
    <location>
        <begin position="325"/>
        <end position="346"/>
    </location>
</feature>
<name>A0ABD0L1M8_9CAEN</name>
<dbReference type="Gene3D" id="3.40.190.10">
    <property type="entry name" value="Periplasmic binding protein-like II"/>
    <property type="match status" value="1"/>
</dbReference>
<dbReference type="GO" id="GO:0005886">
    <property type="term" value="C:plasma membrane"/>
    <property type="evidence" value="ECO:0007669"/>
    <property type="project" value="UniProtKB-SubCell"/>
</dbReference>
<evidence type="ECO:0000256" key="6">
    <source>
        <dbReference type="ARBA" id="ARBA00023065"/>
    </source>
</evidence>
<evidence type="ECO:0000259" key="13">
    <source>
        <dbReference type="SMART" id="SM00079"/>
    </source>
</evidence>
<evidence type="ECO:0000256" key="1">
    <source>
        <dbReference type="ARBA" id="ARBA00004651"/>
    </source>
</evidence>
<dbReference type="PANTHER" id="PTHR42643:SF24">
    <property type="entry name" value="IONOTROPIC RECEPTOR 60A"/>
    <property type="match status" value="1"/>
</dbReference>
<dbReference type="Pfam" id="PF00060">
    <property type="entry name" value="Lig_chan"/>
    <property type="match status" value="1"/>
</dbReference>
<evidence type="ECO:0000256" key="8">
    <source>
        <dbReference type="ARBA" id="ARBA00023170"/>
    </source>
</evidence>
<protein>
    <submittedName>
        <fullName evidence="15">Uncharacterized protein</fullName>
    </submittedName>
</protein>
<keyword evidence="8" id="KW-0675">Receptor</keyword>
<dbReference type="SMART" id="SM00918">
    <property type="entry name" value="Lig_chan-Glu_bd"/>
    <property type="match status" value="1"/>
</dbReference>
<comment type="subcellular location">
    <subcellularLocation>
        <location evidence="1">Cell membrane</location>
        <topology evidence="1">Multi-pass membrane protein</topology>
    </subcellularLocation>
</comment>
<proteinExistence type="predicted"/>
<evidence type="ECO:0000259" key="14">
    <source>
        <dbReference type="SMART" id="SM00918"/>
    </source>
</evidence>
<keyword evidence="3" id="KW-1003">Cell membrane</keyword>
<feature type="transmembrane region" description="Helical" evidence="12">
    <location>
        <begin position="565"/>
        <end position="583"/>
    </location>
</feature>
<keyword evidence="16" id="KW-1185">Reference proteome</keyword>
<evidence type="ECO:0000256" key="7">
    <source>
        <dbReference type="ARBA" id="ARBA00023136"/>
    </source>
</evidence>